<gene>
    <name evidence="8" type="ORF">SSX86_030468</name>
</gene>
<protein>
    <recommendedName>
        <fullName evidence="7">hAT-like transposase RNase-H fold domain-containing protein</fullName>
    </recommendedName>
</protein>
<keyword evidence="5" id="KW-0238">DNA-binding</keyword>
<organism evidence="8 9">
    <name type="scientific">Deinandra increscens subsp. villosa</name>
    <dbReference type="NCBI Taxonomy" id="3103831"/>
    <lineage>
        <taxon>Eukaryota</taxon>
        <taxon>Viridiplantae</taxon>
        <taxon>Streptophyta</taxon>
        <taxon>Embryophyta</taxon>
        <taxon>Tracheophyta</taxon>
        <taxon>Spermatophyta</taxon>
        <taxon>Magnoliopsida</taxon>
        <taxon>eudicotyledons</taxon>
        <taxon>Gunneridae</taxon>
        <taxon>Pentapetalae</taxon>
        <taxon>asterids</taxon>
        <taxon>campanulids</taxon>
        <taxon>Asterales</taxon>
        <taxon>Asteraceae</taxon>
        <taxon>Asteroideae</taxon>
        <taxon>Heliantheae alliance</taxon>
        <taxon>Madieae</taxon>
        <taxon>Madiinae</taxon>
        <taxon>Deinandra</taxon>
    </lineage>
</organism>
<dbReference type="InterPro" id="IPR012337">
    <property type="entry name" value="RNaseH-like_sf"/>
</dbReference>
<evidence type="ECO:0000259" key="7">
    <source>
        <dbReference type="Pfam" id="PF14372"/>
    </source>
</evidence>
<comment type="caution">
    <text evidence="8">The sequence shown here is derived from an EMBL/GenBank/DDBJ whole genome shotgun (WGS) entry which is preliminary data.</text>
</comment>
<reference evidence="8 9" key="1">
    <citation type="submission" date="2024-04" db="EMBL/GenBank/DDBJ databases">
        <title>The reference genome of an endangered Asteraceae, Deinandra increscens subsp. villosa, native to the Central Coast of California.</title>
        <authorList>
            <person name="Guilliams M."/>
            <person name="Hasenstab-Lehman K."/>
            <person name="Meyer R."/>
            <person name="Mcevoy S."/>
        </authorList>
    </citation>
    <scope>NUCLEOTIDE SEQUENCE [LARGE SCALE GENOMIC DNA]</scope>
    <source>
        <tissue evidence="8">Leaf</tissue>
    </source>
</reference>
<dbReference type="InterPro" id="IPR025525">
    <property type="entry name" value="hAT-like_transposase_RNase-H"/>
</dbReference>
<dbReference type="PANTHER" id="PTHR46481:SF10">
    <property type="entry name" value="ZINC FINGER BED DOMAIN-CONTAINING PROTEIN 39"/>
    <property type="match status" value="1"/>
</dbReference>
<proteinExistence type="predicted"/>
<sequence length="1610" mass="184723">MTLHHSNDIEFQVSAETQILEKAIDSEDVILVDNLEEDANAHDTCYRDEHENNELILNLTRSCVLQFVKIVFLVMNLERKEFKKLLDSVDRVSITTDMWTSIQNIHYMVVTCHFVDSNFDLHKIILSFVDVPPPYSGANIFDCLFKCLKDWNIEMKVATLTVDNARTNNVVARNLMVNVNSQKKLLLDGDLFHVRCCAHILNLLVQDGLSEIQGIIHSVRESVKHIEYDKKGVSIILAKDQCQPTEFYDLLNVYSEPNGLKIGQVAEYVHPTEMEYDKKCVSVILAKDQCQPTEFYDLLNVYSEPDGLKIGQVAEYVHPIEEIKQNVEELAAPRFEKEYVFGDLAKGESVVLENYRREEEDMLRYYKSWDHIIGGDLYAFQLTTGFQNNTLPSPVLSFSTLVSLFSFSPPPRDEVSTAVFFRHCRRRPPRFKSPQPSFSIAIQVSVNNPQLILNLTRSCVLQFVKIVFLVMNLERKEFKKLLDSVDRVSITTDMWTSIQNIHYMVVTCHFVDSNFDLHKIILSFVDVPPPYSGANIFDCLFKCLKDWNIEMKVATLTVDNARTNNVVARNLMVNVNSQKKLLLDGDLFHVRCCAHILNLLVQDGLSEIQGIIHSVRESVKHIEYDKKGVSIILAKDQCQPTEFYDLLNVYSEPNGLKIGQVAEYVHPTEMEYDKKCVSVILAKDQCQPTEFYDLLNVYSEPDGLKEIKQNVEELAAPRFEKEYVFGDLAKGESVVLENYRREEEDMLRYYKSWDHIIGGDLYAFQLTTGFQNNTLPSPVLSFSTLVSLFSFSPPPRDEVSTAVFFRHCRRRPPRFKSPQPSFSIAIQVSVNNPQLILNLTRSCVLQFVKIVFLVMNLERKEFKKLLDSVDRVSITTDMWTSIQNIHYMVVTCHFVDSNFDLHKIILSFVDVPPPYSGANIFDCLFKCLKDWNIEMKVATLTVDNARTNNVVARNLMVNVNSQKKLLLDGDLFHVRCCAHILNLLVQDGLSEIQGIIHSVRESVKHIEYDKKGVSIILAKDQCQPTEFYDLLNVYSEPNGLKIGQVAEYVHPTEMEYDKKCVSVILAKDQCQPTEFYDLLNVYSEPDGLKIGQVAEYVHPIEEIKQNVEELAAPRFEKEYVFGDLAKGESVVLENYRREEEDMLRYYKSWDHIIGGDLYAFQLTTGFQNNTLPSPVLSFSTLVSLFSFSPPPRDEVSTAVFFRHCRRRPPRFKSPQPSFSIAIQVSVNNPQIVFLVMNLERKEFKKLLDSVDRVSITTDMWTSIQNIHYMVVTCHFVDSNFDLHKIILSFVDVPPPYSGANIFDCLFKCLKDWNIEMKVATLTVDNARTNNVVARNLMVNVNSQKKLLLDGDLFHVRCCAHILNLLVQDGLSEIQGIIHSVRESVKHVCASPARLHTFTELTKQLKMKQKHLILDVTTRWNATYAMLSTALEFKAVFKNYADRETTYNTLPSDADWKKSRRCSEYPTSNLFLVELYAIKEALANVAKDENDCMKSMASKMKEKFDKYWGYSNLLISISAILDPRYKMKLINLSFNTICSVVDAQVEAKIVRDTLEILFNEYVKEHKESYVESSSASVGTRSETEASHSNFMTSRFGKGVKTGRDRYVCPTY</sequence>
<dbReference type="Proteomes" id="UP001408789">
    <property type="component" value="Unassembled WGS sequence"/>
</dbReference>
<keyword evidence="2" id="KW-0479">Metal-binding</keyword>
<keyword evidence="9" id="KW-1185">Reference proteome</keyword>
<evidence type="ECO:0000313" key="8">
    <source>
        <dbReference type="EMBL" id="KAK9050562.1"/>
    </source>
</evidence>
<keyword evidence="6" id="KW-0539">Nucleus</keyword>
<evidence type="ECO:0000256" key="2">
    <source>
        <dbReference type="ARBA" id="ARBA00022723"/>
    </source>
</evidence>
<evidence type="ECO:0000256" key="1">
    <source>
        <dbReference type="ARBA" id="ARBA00004123"/>
    </source>
</evidence>
<dbReference type="EMBL" id="JBCNJP010001111">
    <property type="protein sequence ID" value="KAK9050562.1"/>
    <property type="molecule type" value="Genomic_DNA"/>
</dbReference>
<accession>A0AAP0GJ73</accession>
<name>A0AAP0GJ73_9ASTR</name>
<evidence type="ECO:0000256" key="3">
    <source>
        <dbReference type="ARBA" id="ARBA00022771"/>
    </source>
</evidence>
<dbReference type="SUPFAM" id="SSF53098">
    <property type="entry name" value="Ribonuclease H-like"/>
    <property type="match status" value="4"/>
</dbReference>
<keyword evidence="4" id="KW-0862">Zinc</keyword>
<dbReference type="Pfam" id="PF14372">
    <property type="entry name" value="hAT-like_RNase-H"/>
    <property type="match status" value="1"/>
</dbReference>
<feature type="domain" description="hAT-like transposase RNase-H fold" evidence="7">
    <location>
        <begin position="1462"/>
        <end position="1560"/>
    </location>
</feature>
<dbReference type="GO" id="GO:0008270">
    <property type="term" value="F:zinc ion binding"/>
    <property type="evidence" value="ECO:0007669"/>
    <property type="project" value="UniProtKB-KW"/>
</dbReference>
<comment type="subcellular location">
    <subcellularLocation>
        <location evidence="1">Nucleus</location>
    </subcellularLocation>
</comment>
<dbReference type="PANTHER" id="PTHR46481">
    <property type="entry name" value="ZINC FINGER BED DOMAIN-CONTAINING PROTEIN 4"/>
    <property type="match status" value="1"/>
</dbReference>
<dbReference type="GO" id="GO:0003677">
    <property type="term" value="F:DNA binding"/>
    <property type="evidence" value="ECO:0007669"/>
    <property type="project" value="UniProtKB-KW"/>
</dbReference>
<dbReference type="GO" id="GO:0005634">
    <property type="term" value="C:nucleus"/>
    <property type="evidence" value="ECO:0007669"/>
    <property type="project" value="UniProtKB-SubCell"/>
</dbReference>
<evidence type="ECO:0000313" key="9">
    <source>
        <dbReference type="Proteomes" id="UP001408789"/>
    </source>
</evidence>
<keyword evidence="3" id="KW-0863">Zinc-finger</keyword>
<evidence type="ECO:0000256" key="5">
    <source>
        <dbReference type="ARBA" id="ARBA00023125"/>
    </source>
</evidence>
<evidence type="ECO:0000256" key="4">
    <source>
        <dbReference type="ARBA" id="ARBA00022833"/>
    </source>
</evidence>
<dbReference type="InterPro" id="IPR052035">
    <property type="entry name" value="ZnF_BED_domain_contain"/>
</dbReference>
<evidence type="ECO:0000256" key="6">
    <source>
        <dbReference type="ARBA" id="ARBA00023242"/>
    </source>
</evidence>